<name>A0A096MAB9_POEFO</name>
<dbReference type="Ensembl" id="ENSPFOT00000028394.1">
    <property type="protein sequence ID" value="ENSPFOP00000028360.1"/>
    <property type="gene ID" value="ENSPFOG00000023176.1"/>
</dbReference>
<dbReference type="EMBL" id="AYCK01010283">
    <property type="status" value="NOT_ANNOTATED_CDS"/>
    <property type="molecule type" value="Genomic_DNA"/>
</dbReference>
<sequence>MKLTCQSQGGSSCLESVGEDNELFVESIISGGEVAEKPLSGRRKHSLPHQLDSARVRQEHQIIKKSARSMSTVQVESPWQLAQPSIISSIVLMKGQGK</sequence>
<dbReference type="STRING" id="48698.ENSPFOP00000028360"/>
<dbReference type="PANTHER" id="PTHR11324:SF16">
    <property type="entry name" value="PDZ DOMAIN-CONTAINING PROTEIN 2"/>
    <property type="match status" value="1"/>
</dbReference>
<dbReference type="GeneTree" id="ENSGT00940000157749"/>
<evidence type="ECO:0000313" key="1">
    <source>
        <dbReference type="Ensembl" id="ENSPFOP00000028360.1"/>
    </source>
</evidence>
<dbReference type="EMBL" id="AYCK01010279">
    <property type="status" value="NOT_ANNOTATED_CDS"/>
    <property type="molecule type" value="Genomic_DNA"/>
</dbReference>
<dbReference type="EMBL" id="AYCK01010284">
    <property type="status" value="NOT_ANNOTATED_CDS"/>
    <property type="molecule type" value="Genomic_DNA"/>
</dbReference>
<dbReference type="EMBL" id="AYCK01010280">
    <property type="status" value="NOT_ANNOTATED_CDS"/>
    <property type="molecule type" value="Genomic_DNA"/>
</dbReference>
<dbReference type="EMBL" id="AYCK01010281">
    <property type="status" value="NOT_ANNOTATED_CDS"/>
    <property type="molecule type" value="Genomic_DNA"/>
</dbReference>
<accession>A0A096MAB9</accession>
<dbReference type="PANTHER" id="PTHR11324">
    <property type="entry name" value="IL16-RELATED"/>
    <property type="match status" value="1"/>
</dbReference>
<organism evidence="1 2">
    <name type="scientific">Poecilia formosa</name>
    <name type="common">Amazon molly</name>
    <name type="synonym">Limia formosa</name>
    <dbReference type="NCBI Taxonomy" id="48698"/>
    <lineage>
        <taxon>Eukaryota</taxon>
        <taxon>Metazoa</taxon>
        <taxon>Chordata</taxon>
        <taxon>Craniata</taxon>
        <taxon>Vertebrata</taxon>
        <taxon>Euteleostomi</taxon>
        <taxon>Actinopterygii</taxon>
        <taxon>Neopterygii</taxon>
        <taxon>Teleostei</taxon>
        <taxon>Neoteleostei</taxon>
        <taxon>Acanthomorphata</taxon>
        <taxon>Ovalentaria</taxon>
        <taxon>Atherinomorphae</taxon>
        <taxon>Cyprinodontiformes</taxon>
        <taxon>Poeciliidae</taxon>
        <taxon>Poeciliinae</taxon>
        <taxon>Poecilia</taxon>
    </lineage>
</organism>
<dbReference type="EMBL" id="AYCK01010282">
    <property type="status" value="NOT_ANNOTATED_CDS"/>
    <property type="molecule type" value="Genomic_DNA"/>
</dbReference>
<dbReference type="Proteomes" id="UP000028760">
    <property type="component" value="Unassembled WGS sequence"/>
</dbReference>
<reference evidence="1" key="2">
    <citation type="submission" date="2025-08" db="UniProtKB">
        <authorList>
            <consortium name="Ensembl"/>
        </authorList>
    </citation>
    <scope>IDENTIFICATION</scope>
</reference>
<dbReference type="EMBL" id="AYCK01010278">
    <property type="status" value="NOT_ANNOTATED_CDS"/>
    <property type="molecule type" value="Genomic_DNA"/>
</dbReference>
<dbReference type="OMA" id="RCHCCIS"/>
<evidence type="ECO:0000313" key="2">
    <source>
        <dbReference type="Proteomes" id="UP000028760"/>
    </source>
</evidence>
<reference evidence="2" key="1">
    <citation type="submission" date="2013-10" db="EMBL/GenBank/DDBJ databases">
        <authorList>
            <person name="Schartl M."/>
            <person name="Warren W."/>
        </authorList>
    </citation>
    <scope>NUCLEOTIDE SEQUENCE [LARGE SCALE GENOMIC DNA]</scope>
    <source>
        <strain evidence="2">female</strain>
    </source>
</reference>
<dbReference type="eggNOG" id="KOG0792">
    <property type="taxonomic scope" value="Eukaryota"/>
</dbReference>
<dbReference type="EMBL" id="AYCK01010277">
    <property type="status" value="NOT_ANNOTATED_CDS"/>
    <property type="molecule type" value="Genomic_DNA"/>
</dbReference>
<protein>
    <submittedName>
        <fullName evidence="1">Uncharacterized protein</fullName>
    </submittedName>
</protein>
<proteinExistence type="predicted"/>
<dbReference type="AlphaFoldDB" id="A0A096MAB9"/>
<keyword evidence="2" id="KW-1185">Reference proteome</keyword>
<reference evidence="1" key="3">
    <citation type="submission" date="2025-09" db="UniProtKB">
        <authorList>
            <consortium name="Ensembl"/>
        </authorList>
    </citation>
    <scope>IDENTIFICATION</scope>
</reference>
<dbReference type="EMBL" id="AYCK01010276">
    <property type="status" value="NOT_ANNOTATED_CDS"/>
    <property type="molecule type" value="Genomic_DNA"/>
</dbReference>